<dbReference type="Gene3D" id="3.90.180.10">
    <property type="entry name" value="Medium-chain alcohol dehydrogenases, catalytic domain"/>
    <property type="match status" value="1"/>
</dbReference>
<evidence type="ECO:0000256" key="1">
    <source>
        <dbReference type="ARBA" id="ARBA00022723"/>
    </source>
</evidence>
<feature type="domain" description="Alcohol dehydrogenase-like N-terminal" evidence="6">
    <location>
        <begin position="35"/>
        <end position="142"/>
    </location>
</feature>
<dbReference type="PROSITE" id="PS00059">
    <property type="entry name" value="ADH_ZINC"/>
    <property type="match status" value="1"/>
</dbReference>
<dbReference type="Pfam" id="PF08240">
    <property type="entry name" value="ADH_N"/>
    <property type="match status" value="1"/>
</dbReference>
<dbReference type="InterPro" id="IPR013154">
    <property type="entry name" value="ADH-like_N"/>
</dbReference>
<keyword evidence="2 4" id="KW-0862">Zinc</keyword>
<dbReference type="PANTHER" id="PTHR43401">
    <property type="entry name" value="L-THREONINE 3-DEHYDROGENASE"/>
    <property type="match status" value="1"/>
</dbReference>
<dbReference type="InterPro" id="IPR036291">
    <property type="entry name" value="NAD(P)-bd_dom_sf"/>
</dbReference>
<feature type="domain" description="Alcohol dehydrogenase-like C-terminal" evidence="5">
    <location>
        <begin position="181"/>
        <end position="307"/>
    </location>
</feature>
<dbReference type="InterPro" id="IPR050129">
    <property type="entry name" value="Zn_alcohol_dh"/>
</dbReference>
<name>A0ABW1DGE8_9DEIO</name>
<dbReference type="Proteomes" id="UP001595979">
    <property type="component" value="Unassembled WGS sequence"/>
</dbReference>
<comment type="cofactor">
    <cofactor evidence="4">
        <name>Zn(2+)</name>
        <dbReference type="ChEBI" id="CHEBI:29105"/>
    </cofactor>
</comment>
<proteinExistence type="inferred from homology"/>
<dbReference type="EMBL" id="JBHSOH010000004">
    <property type="protein sequence ID" value="MFC5847290.1"/>
    <property type="molecule type" value="Genomic_DNA"/>
</dbReference>
<dbReference type="InterPro" id="IPR013149">
    <property type="entry name" value="ADH-like_C"/>
</dbReference>
<dbReference type="PANTHER" id="PTHR43401:SF2">
    <property type="entry name" value="L-THREONINE 3-DEHYDROGENASE"/>
    <property type="match status" value="1"/>
</dbReference>
<evidence type="ECO:0000256" key="2">
    <source>
        <dbReference type="ARBA" id="ARBA00022833"/>
    </source>
</evidence>
<gene>
    <name evidence="7" type="ORF">ACFPQ6_03115</name>
</gene>
<evidence type="ECO:0000259" key="6">
    <source>
        <dbReference type="Pfam" id="PF08240"/>
    </source>
</evidence>
<evidence type="ECO:0000259" key="5">
    <source>
        <dbReference type="Pfam" id="PF00107"/>
    </source>
</evidence>
<keyword evidence="1 4" id="KW-0479">Metal-binding</keyword>
<dbReference type="Gene3D" id="3.40.50.720">
    <property type="entry name" value="NAD(P)-binding Rossmann-like Domain"/>
    <property type="match status" value="1"/>
</dbReference>
<keyword evidence="8" id="KW-1185">Reference proteome</keyword>
<evidence type="ECO:0000313" key="8">
    <source>
        <dbReference type="Proteomes" id="UP001595979"/>
    </source>
</evidence>
<accession>A0ABW1DGE8</accession>
<evidence type="ECO:0000256" key="3">
    <source>
        <dbReference type="ARBA" id="ARBA00023002"/>
    </source>
</evidence>
<sequence>MTATPRKSGVQTMPAAVITAPGQVEVRELPRPHPGPGEVRIRVHGTGVCGTDLHLLHGHFGAKFPLVPGHEISGVVDEVGPGVRNVREGDPVTLDPNLWCGQCHACQRGLFQHCEHHEALGVTLPGGFAAFAVCPATNVYPAHGLTLDQAAFAEPLGCVAWGMTRLRPRPGASALVFGAGAIGLLLMQGLLASGCSEVTVVDPVQDRLDLARQLGAAHTLRPHDRLREELLDLRPHGYDVTSEATGVPAVVAGLPELTATLGSVLVFGVAPEEATVAIRPYDLFQRDLTVLGSFALNQTVPLALEWLRAGRVNVEPLITHRLPLAGVPDALNMKAHPGLAGAQKVLITPGL</sequence>
<dbReference type="SUPFAM" id="SSF51735">
    <property type="entry name" value="NAD(P)-binding Rossmann-fold domains"/>
    <property type="match status" value="1"/>
</dbReference>
<dbReference type="RefSeq" id="WP_380046306.1">
    <property type="nucleotide sequence ID" value="NZ_JBHSOH010000004.1"/>
</dbReference>
<comment type="caution">
    <text evidence="7">The sequence shown here is derived from an EMBL/GenBank/DDBJ whole genome shotgun (WGS) entry which is preliminary data.</text>
</comment>
<evidence type="ECO:0000256" key="4">
    <source>
        <dbReference type="RuleBase" id="RU361277"/>
    </source>
</evidence>
<comment type="similarity">
    <text evidence="4">Belongs to the zinc-containing alcohol dehydrogenase family.</text>
</comment>
<dbReference type="CDD" id="cd08234">
    <property type="entry name" value="threonine_DH_like"/>
    <property type="match status" value="1"/>
</dbReference>
<reference evidence="8" key="1">
    <citation type="journal article" date="2019" name="Int. J. Syst. Evol. Microbiol.">
        <title>The Global Catalogue of Microorganisms (GCM) 10K type strain sequencing project: providing services to taxonomists for standard genome sequencing and annotation.</title>
        <authorList>
            <consortium name="The Broad Institute Genomics Platform"/>
            <consortium name="The Broad Institute Genome Sequencing Center for Infectious Disease"/>
            <person name="Wu L."/>
            <person name="Ma J."/>
        </authorList>
    </citation>
    <scope>NUCLEOTIDE SEQUENCE [LARGE SCALE GENOMIC DNA]</scope>
    <source>
        <strain evidence="8">CGMCC 1.15053</strain>
    </source>
</reference>
<dbReference type="SUPFAM" id="SSF50129">
    <property type="entry name" value="GroES-like"/>
    <property type="match status" value="1"/>
</dbReference>
<dbReference type="InterPro" id="IPR002328">
    <property type="entry name" value="ADH_Zn_CS"/>
</dbReference>
<evidence type="ECO:0000313" key="7">
    <source>
        <dbReference type="EMBL" id="MFC5847290.1"/>
    </source>
</evidence>
<organism evidence="7 8">
    <name type="scientific">Deinococcus petrolearius</name>
    <dbReference type="NCBI Taxonomy" id="1751295"/>
    <lineage>
        <taxon>Bacteria</taxon>
        <taxon>Thermotogati</taxon>
        <taxon>Deinococcota</taxon>
        <taxon>Deinococci</taxon>
        <taxon>Deinococcales</taxon>
        <taxon>Deinococcaceae</taxon>
        <taxon>Deinococcus</taxon>
    </lineage>
</organism>
<protein>
    <submittedName>
        <fullName evidence="7">Zinc-dependent alcohol dehydrogenase family protein</fullName>
    </submittedName>
</protein>
<keyword evidence="3" id="KW-0560">Oxidoreductase</keyword>
<dbReference type="InterPro" id="IPR011032">
    <property type="entry name" value="GroES-like_sf"/>
</dbReference>
<dbReference type="Pfam" id="PF00107">
    <property type="entry name" value="ADH_zinc_N"/>
    <property type="match status" value="1"/>
</dbReference>